<comment type="similarity">
    <text evidence="3">Belongs to the protein-tyrosine phosphatase family. Non-receptor class dual specificity subfamily.</text>
</comment>
<dbReference type="PANTHER" id="PTHR45848:SF4">
    <property type="entry name" value="DUAL SPECIFICITY PROTEIN PHOSPHATASE 12"/>
    <property type="match status" value="1"/>
</dbReference>
<evidence type="ECO:0000256" key="9">
    <source>
        <dbReference type="ARBA" id="ARBA00048336"/>
    </source>
</evidence>
<feature type="active site" description="Phosphocysteine intermediate" evidence="11">
    <location>
        <position position="87"/>
    </location>
</feature>
<feature type="domain" description="Tyrosine-protein phosphatase" evidence="13">
    <location>
        <begin position="3"/>
        <end position="143"/>
    </location>
</feature>
<evidence type="ECO:0000256" key="12">
    <source>
        <dbReference type="SAM" id="MobiDB-lite"/>
    </source>
</evidence>
<proteinExistence type="inferred from homology"/>
<keyword evidence="6" id="KW-0904">Protein phosphatase</keyword>
<keyword evidence="4" id="KW-0963">Cytoplasm</keyword>
<evidence type="ECO:0000256" key="5">
    <source>
        <dbReference type="ARBA" id="ARBA00022801"/>
    </source>
</evidence>
<comment type="catalytic activity">
    <reaction evidence="8">
        <text>O-phospho-L-seryl-[protein] + H2O = L-seryl-[protein] + phosphate</text>
        <dbReference type="Rhea" id="RHEA:20629"/>
        <dbReference type="Rhea" id="RHEA-COMP:9863"/>
        <dbReference type="Rhea" id="RHEA-COMP:11604"/>
        <dbReference type="ChEBI" id="CHEBI:15377"/>
        <dbReference type="ChEBI" id="CHEBI:29999"/>
        <dbReference type="ChEBI" id="CHEBI:43474"/>
        <dbReference type="ChEBI" id="CHEBI:83421"/>
        <dbReference type="EC" id="3.1.3.16"/>
    </reaction>
</comment>
<dbReference type="GO" id="GO:0005634">
    <property type="term" value="C:nucleus"/>
    <property type="evidence" value="ECO:0007669"/>
    <property type="project" value="UniProtKB-SubCell"/>
</dbReference>
<dbReference type="InterPro" id="IPR000340">
    <property type="entry name" value="Dual-sp_phosphatase_cat-dom"/>
</dbReference>
<dbReference type="STRING" id="13706.A0A1X2H399"/>
<evidence type="ECO:0000259" key="13">
    <source>
        <dbReference type="PROSITE" id="PS50054"/>
    </source>
</evidence>
<dbReference type="PROSITE" id="PS50054">
    <property type="entry name" value="TYR_PHOSPHATASE_DUAL"/>
    <property type="match status" value="1"/>
</dbReference>
<keyword evidence="16" id="KW-1185">Reference proteome</keyword>
<feature type="region of interest" description="Disordered" evidence="12">
    <location>
        <begin position="229"/>
        <end position="251"/>
    </location>
</feature>
<dbReference type="GO" id="GO:0005737">
    <property type="term" value="C:cytoplasm"/>
    <property type="evidence" value="ECO:0007669"/>
    <property type="project" value="UniProtKB-SubCell"/>
</dbReference>
<evidence type="ECO:0000256" key="1">
    <source>
        <dbReference type="ARBA" id="ARBA00004123"/>
    </source>
</evidence>
<protein>
    <submittedName>
        <fullName evidence="15">Protein-tyrosine phosphatase-like protein</fullName>
    </submittedName>
</protein>
<sequence>MDDCIHEVCPGLYIGSCAAASSADALKTCGITHILSLGEFTKVHEHLEYKNVDVLDIPEANIMQHFNETFDYIDQAHKSGGHVFVHCQAGVSRSATVLAAYLMKAHNLEPSEAIARIRAQRPCVSPNPGFLHQLDLYHRLKYDVDPRHADYRRFLVISMAREQQDTGYITNLSSLAADPDTQRGGKALRCKKCRRVLALAEHMVDHQAGPGQQAFSYFKRDASINHSMVTDSASTASGSSSSNNSEAATAVPRAQPLNPLLASLSANANKCSSFFIEPMGWITGLNDGRVEGRIECPKCYCKLGQYNWSGAQCSCGRWIAPAFMLHQKQIDQVNMPRR</sequence>
<dbReference type="OrthoDB" id="2017893at2759"/>
<gene>
    <name evidence="15" type="ORF">BCR43DRAFT_462818</name>
</gene>
<accession>A0A1X2H399</accession>
<comment type="caution">
    <text evidence="15">The sequence shown here is derived from an EMBL/GenBank/DDBJ whole genome shotgun (WGS) entry which is preliminary data.</text>
</comment>
<keyword evidence="7" id="KW-0539">Nucleus</keyword>
<dbReference type="PROSITE" id="PS00383">
    <property type="entry name" value="TYR_PHOSPHATASE_1"/>
    <property type="match status" value="1"/>
</dbReference>
<comment type="subcellular location">
    <subcellularLocation>
        <location evidence="2">Cytoplasm</location>
    </subcellularLocation>
    <subcellularLocation>
        <location evidence="1">Nucleus</location>
    </subcellularLocation>
</comment>
<dbReference type="InterPro" id="IPR016278">
    <property type="entry name" value="DUSP12"/>
</dbReference>
<dbReference type="InterPro" id="IPR003595">
    <property type="entry name" value="Tyr_Pase_cat"/>
</dbReference>
<evidence type="ECO:0000259" key="14">
    <source>
        <dbReference type="PROSITE" id="PS50056"/>
    </source>
</evidence>
<dbReference type="GO" id="GO:0008138">
    <property type="term" value="F:protein tyrosine/serine/threonine phosphatase activity"/>
    <property type="evidence" value="ECO:0007669"/>
    <property type="project" value="InterPro"/>
</dbReference>
<reference evidence="15 16" key="1">
    <citation type="submission" date="2016-07" db="EMBL/GenBank/DDBJ databases">
        <title>Pervasive Adenine N6-methylation of Active Genes in Fungi.</title>
        <authorList>
            <consortium name="DOE Joint Genome Institute"/>
            <person name="Mondo S.J."/>
            <person name="Dannebaum R.O."/>
            <person name="Kuo R.C."/>
            <person name="Labutti K."/>
            <person name="Haridas S."/>
            <person name="Kuo A."/>
            <person name="Salamov A."/>
            <person name="Ahrendt S.R."/>
            <person name="Lipzen A."/>
            <person name="Sullivan W."/>
            <person name="Andreopoulos W.B."/>
            <person name="Clum A."/>
            <person name="Lindquist E."/>
            <person name="Daum C."/>
            <person name="Ramamoorthy G.K."/>
            <person name="Gryganskyi A."/>
            <person name="Culley D."/>
            <person name="Magnuson J.K."/>
            <person name="James T.Y."/>
            <person name="O'Malley M.A."/>
            <person name="Stajich J.E."/>
            <person name="Spatafora J.W."/>
            <person name="Visel A."/>
            <person name="Grigoriev I.V."/>
        </authorList>
    </citation>
    <scope>NUCLEOTIDE SEQUENCE [LARGE SCALE GENOMIC DNA]</scope>
    <source>
        <strain evidence="15 16">NRRL 2496</strain>
    </source>
</reference>
<feature type="compositionally biased region" description="Low complexity" evidence="12">
    <location>
        <begin position="232"/>
        <end position="251"/>
    </location>
</feature>
<dbReference type="PIRSF" id="PIRSF000941">
    <property type="entry name" value="DUSP12"/>
    <property type="match status" value="1"/>
</dbReference>
<comment type="catalytic activity">
    <reaction evidence="9">
        <text>O-phospho-L-threonyl-[protein] + H2O = L-threonyl-[protein] + phosphate</text>
        <dbReference type="Rhea" id="RHEA:47004"/>
        <dbReference type="Rhea" id="RHEA-COMP:11060"/>
        <dbReference type="Rhea" id="RHEA-COMP:11605"/>
        <dbReference type="ChEBI" id="CHEBI:15377"/>
        <dbReference type="ChEBI" id="CHEBI:30013"/>
        <dbReference type="ChEBI" id="CHEBI:43474"/>
        <dbReference type="ChEBI" id="CHEBI:61977"/>
        <dbReference type="EC" id="3.1.3.16"/>
    </reaction>
</comment>
<dbReference type="CDD" id="cd14498">
    <property type="entry name" value="DSP"/>
    <property type="match status" value="1"/>
</dbReference>
<dbReference type="InterPro" id="IPR029021">
    <property type="entry name" value="Prot-tyrosine_phosphatase-like"/>
</dbReference>
<dbReference type="PANTHER" id="PTHR45848">
    <property type="entry name" value="DUAL SPECIFICITY PROTEIN PHOSPHATASE 12 FAMILY MEMBER"/>
    <property type="match status" value="1"/>
</dbReference>
<feature type="domain" description="Tyrosine specific protein phosphatases" evidence="14">
    <location>
        <begin position="64"/>
        <end position="122"/>
    </location>
</feature>
<name>A0A1X2H399_SYNRA</name>
<evidence type="ECO:0000256" key="7">
    <source>
        <dbReference type="ARBA" id="ARBA00023242"/>
    </source>
</evidence>
<dbReference type="EMBL" id="MCGN01000010">
    <property type="protein sequence ID" value="ORY91848.1"/>
    <property type="molecule type" value="Genomic_DNA"/>
</dbReference>
<evidence type="ECO:0000256" key="3">
    <source>
        <dbReference type="ARBA" id="ARBA00008601"/>
    </source>
</evidence>
<evidence type="ECO:0000256" key="6">
    <source>
        <dbReference type="ARBA" id="ARBA00022912"/>
    </source>
</evidence>
<dbReference type="InParanoid" id="A0A1X2H399"/>
<evidence type="ECO:0000256" key="8">
    <source>
        <dbReference type="ARBA" id="ARBA00047761"/>
    </source>
</evidence>
<dbReference type="PROSITE" id="PS50056">
    <property type="entry name" value="TYR_PHOSPHATASE_2"/>
    <property type="match status" value="1"/>
</dbReference>
<dbReference type="InterPro" id="IPR000387">
    <property type="entry name" value="Tyr_Pase_dom"/>
</dbReference>
<evidence type="ECO:0000256" key="11">
    <source>
        <dbReference type="PIRSR" id="PIRSR000941-50"/>
    </source>
</evidence>
<organism evidence="15 16">
    <name type="scientific">Syncephalastrum racemosum</name>
    <name type="common">Filamentous fungus</name>
    <dbReference type="NCBI Taxonomy" id="13706"/>
    <lineage>
        <taxon>Eukaryota</taxon>
        <taxon>Fungi</taxon>
        <taxon>Fungi incertae sedis</taxon>
        <taxon>Mucoromycota</taxon>
        <taxon>Mucoromycotina</taxon>
        <taxon>Mucoromycetes</taxon>
        <taxon>Mucorales</taxon>
        <taxon>Syncephalastraceae</taxon>
        <taxon>Syncephalastrum</taxon>
    </lineage>
</organism>
<dbReference type="InterPro" id="IPR016130">
    <property type="entry name" value="Tyr_Pase_AS"/>
</dbReference>
<evidence type="ECO:0000256" key="4">
    <source>
        <dbReference type="ARBA" id="ARBA00022490"/>
    </source>
</evidence>
<evidence type="ECO:0000313" key="16">
    <source>
        <dbReference type="Proteomes" id="UP000242180"/>
    </source>
</evidence>
<comment type="catalytic activity">
    <reaction evidence="10">
        <text>O-phospho-L-tyrosyl-[protein] + H2O = L-tyrosyl-[protein] + phosphate</text>
        <dbReference type="Rhea" id="RHEA:10684"/>
        <dbReference type="Rhea" id="RHEA-COMP:10136"/>
        <dbReference type="Rhea" id="RHEA-COMP:20101"/>
        <dbReference type="ChEBI" id="CHEBI:15377"/>
        <dbReference type="ChEBI" id="CHEBI:43474"/>
        <dbReference type="ChEBI" id="CHEBI:46858"/>
        <dbReference type="ChEBI" id="CHEBI:61978"/>
        <dbReference type="EC" id="3.1.3.48"/>
    </reaction>
</comment>
<dbReference type="Proteomes" id="UP000242180">
    <property type="component" value="Unassembled WGS sequence"/>
</dbReference>
<dbReference type="GO" id="GO:0004722">
    <property type="term" value="F:protein serine/threonine phosphatase activity"/>
    <property type="evidence" value="ECO:0007669"/>
    <property type="project" value="UniProtKB-EC"/>
</dbReference>
<dbReference type="SMART" id="SM00195">
    <property type="entry name" value="DSPc"/>
    <property type="match status" value="1"/>
</dbReference>
<dbReference type="InterPro" id="IPR020422">
    <property type="entry name" value="TYR_PHOSPHATASE_DUAL_dom"/>
</dbReference>
<dbReference type="Pfam" id="PF00782">
    <property type="entry name" value="DSPc"/>
    <property type="match status" value="1"/>
</dbReference>
<dbReference type="Gene3D" id="3.90.190.10">
    <property type="entry name" value="Protein tyrosine phosphatase superfamily"/>
    <property type="match status" value="1"/>
</dbReference>
<dbReference type="FunFam" id="3.90.190.10:FF:000056">
    <property type="entry name" value="Dual specificity phosphatase 12"/>
    <property type="match status" value="1"/>
</dbReference>
<dbReference type="OMA" id="FAWQGMQ"/>
<dbReference type="PRINTS" id="PR01908">
    <property type="entry name" value="ADSPHPHTASE"/>
</dbReference>
<dbReference type="SUPFAM" id="SSF52799">
    <property type="entry name" value="(Phosphotyrosine protein) phosphatases II"/>
    <property type="match status" value="1"/>
</dbReference>
<keyword evidence="5" id="KW-0378">Hydrolase</keyword>
<evidence type="ECO:0000256" key="10">
    <source>
        <dbReference type="ARBA" id="ARBA00051722"/>
    </source>
</evidence>
<dbReference type="GO" id="GO:0004725">
    <property type="term" value="F:protein tyrosine phosphatase activity"/>
    <property type="evidence" value="ECO:0007669"/>
    <property type="project" value="UniProtKB-EC"/>
</dbReference>
<evidence type="ECO:0000313" key="15">
    <source>
        <dbReference type="EMBL" id="ORY91848.1"/>
    </source>
</evidence>
<dbReference type="AlphaFoldDB" id="A0A1X2H399"/>
<dbReference type="FunCoup" id="A0A1X2H399">
    <property type="interactions" value="601"/>
</dbReference>
<evidence type="ECO:0000256" key="2">
    <source>
        <dbReference type="ARBA" id="ARBA00004496"/>
    </source>
</evidence>
<dbReference type="SMART" id="SM00404">
    <property type="entry name" value="PTPc_motif"/>
    <property type="match status" value="1"/>
</dbReference>